<dbReference type="SUPFAM" id="SSF47072">
    <property type="entry name" value="Cysteine alpha-hairpin motif"/>
    <property type="match status" value="1"/>
</dbReference>
<gene>
    <name evidence="1" type="primary">CHCHD1</name>
</gene>
<dbReference type="Ensembl" id="ENSDCDT00010051123.1">
    <property type="protein sequence ID" value="ENSDCDP00010041177.1"/>
    <property type="gene ID" value="ENSDCDG00010026180.1"/>
</dbReference>
<reference evidence="1" key="2">
    <citation type="submission" date="2025-08" db="UniProtKB">
        <authorList>
            <consortium name="Ensembl"/>
        </authorList>
    </citation>
    <scope>IDENTIFICATION</scope>
</reference>
<evidence type="ECO:0000313" key="1">
    <source>
        <dbReference type="Ensembl" id="ENSDCDP00010041177.1"/>
    </source>
</evidence>
<dbReference type="GO" id="GO:0005761">
    <property type="term" value="C:mitochondrial ribosome"/>
    <property type="evidence" value="ECO:0007669"/>
    <property type="project" value="InterPro"/>
</dbReference>
<reference evidence="1" key="3">
    <citation type="submission" date="2025-09" db="UniProtKB">
        <authorList>
            <consortium name="Ensembl"/>
        </authorList>
    </citation>
    <scope>IDENTIFICATION</scope>
</reference>
<proteinExistence type="predicted"/>
<dbReference type="GO" id="GO:0032543">
    <property type="term" value="P:mitochondrial translation"/>
    <property type="evidence" value="ECO:0007669"/>
    <property type="project" value="InterPro"/>
</dbReference>
<dbReference type="PANTHER" id="PTHR31278">
    <property type="entry name" value="CHCHD1"/>
    <property type="match status" value="1"/>
</dbReference>
<dbReference type="PANTHER" id="PTHR31278:SF2">
    <property type="entry name" value="SMALL RIBOSOMAL SUBUNIT PROTEIN MS37"/>
    <property type="match status" value="1"/>
</dbReference>
<sequence length="123" mass="13663">MAAQGTTALQQKVSKLLSRQHGRPVLKPNKPLVLKDEVASRKMRRGEASCITEISLLMACWKKSDFNDALCSSEVKTFYECIAKAQAEMKIKAAQQASGQGGRLLPRQATSLLKRHPNIRKEI</sequence>
<evidence type="ECO:0008006" key="3">
    <source>
        <dbReference type="Google" id="ProtNLM"/>
    </source>
</evidence>
<dbReference type="GeneTree" id="ENSGT00390000007683"/>
<organism evidence="1 2">
    <name type="scientific">Denticeps clupeoides</name>
    <name type="common">denticle herring</name>
    <dbReference type="NCBI Taxonomy" id="299321"/>
    <lineage>
        <taxon>Eukaryota</taxon>
        <taxon>Metazoa</taxon>
        <taxon>Chordata</taxon>
        <taxon>Craniata</taxon>
        <taxon>Vertebrata</taxon>
        <taxon>Euteleostomi</taxon>
        <taxon>Actinopterygii</taxon>
        <taxon>Neopterygii</taxon>
        <taxon>Teleostei</taxon>
        <taxon>Clupei</taxon>
        <taxon>Clupeiformes</taxon>
        <taxon>Denticipitoidei</taxon>
        <taxon>Denticipitidae</taxon>
        <taxon>Denticeps</taxon>
    </lineage>
</organism>
<dbReference type="GO" id="GO:0005654">
    <property type="term" value="C:nucleoplasm"/>
    <property type="evidence" value="ECO:0007669"/>
    <property type="project" value="TreeGrafter"/>
</dbReference>
<accession>A0AAY4D6N7</accession>
<dbReference type="InterPro" id="IPR033620">
    <property type="entry name" value="Ribosomal_mS37_met"/>
</dbReference>
<dbReference type="GeneID" id="114795390"/>
<dbReference type="GO" id="GO:0003723">
    <property type="term" value="F:RNA binding"/>
    <property type="evidence" value="ECO:0007669"/>
    <property type="project" value="TreeGrafter"/>
</dbReference>
<name>A0AAY4D6N7_9TELE</name>
<dbReference type="AlphaFoldDB" id="A0AAY4D6N7"/>
<keyword evidence="2" id="KW-1185">Reference proteome</keyword>
<protein>
    <recommendedName>
        <fullName evidence="3">Coiled-coil-helix-coiled-coil-helix domain-containing protein 1</fullName>
    </recommendedName>
</protein>
<reference evidence="1 2" key="1">
    <citation type="submission" date="2020-06" db="EMBL/GenBank/DDBJ databases">
        <authorList>
            <consortium name="Wellcome Sanger Institute Data Sharing"/>
        </authorList>
    </citation>
    <scope>NUCLEOTIDE SEQUENCE [LARGE SCALE GENOMIC DNA]</scope>
</reference>
<dbReference type="Proteomes" id="UP000694580">
    <property type="component" value="Chromosome 8"/>
</dbReference>
<evidence type="ECO:0000313" key="2">
    <source>
        <dbReference type="Proteomes" id="UP000694580"/>
    </source>
</evidence>
<dbReference type="InterPro" id="IPR009069">
    <property type="entry name" value="Cys_alpha_HP_mot_SF"/>
</dbReference>
<dbReference type="RefSeq" id="XP_028844436.1">
    <property type="nucleotide sequence ID" value="XM_028988603.1"/>
</dbReference>